<comment type="cofactor">
    <cofactor evidence="1">
        <name>Mg(2+)</name>
        <dbReference type="ChEBI" id="CHEBI:18420"/>
    </cofactor>
</comment>
<keyword evidence="5" id="KW-0378">Hydrolase</keyword>
<accession>A0AA92HA05</accession>
<evidence type="ECO:0000256" key="4">
    <source>
        <dbReference type="ARBA" id="ARBA00022723"/>
    </source>
</evidence>
<evidence type="ECO:0000256" key="6">
    <source>
        <dbReference type="ARBA" id="ARBA00022842"/>
    </source>
</evidence>
<evidence type="ECO:0000256" key="7">
    <source>
        <dbReference type="ARBA" id="ARBA00038093"/>
    </source>
</evidence>
<dbReference type="Pfam" id="PF01850">
    <property type="entry name" value="PIN"/>
    <property type="match status" value="1"/>
</dbReference>
<dbReference type="RefSeq" id="WP_116493517.1">
    <property type="nucleotide sequence ID" value="NZ_QDFR01000002.1"/>
</dbReference>
<reference evidence="9 10" key="1">
    <citation type="submission" date="2018-04" db="EMBL/GenBank/DDBJ databases">
        <authorList>
            <person name="Hagen T."/>
        </authorList>
    </citation>
    <scope>NUCLEOTIDE SEQUENCE [LARGE SCALE GENOMIC DNA]</scope>
    <source>
        <strain evidence="9 10">TPD7009</strain>
    </source>
</reference>
<dbReference type="GO" id="GO:0004518">
    <property type="term" value="F:nuclease activity"/>
    <property type="evidence" value="ECO:0007669"/>
    <property type="project" value="UniProtKB-KW"/>
</dbReference>
<comment type="similarity">
    <text evidence="7">Belongs to the PINc/VapC protein family.</text>
</comment>
<dbReference type="GO" id="GO:0046872">
    <property type="term" value="F:metal ion binding"/>
    <property type="evidence" value="ECO:0007669"/>
    <property type="project" value="UniProtKB-KW"/>
</dbReference>
<evidence type="ECO:0000256" key="3">
    <source>
        <dbReference type="ARBA" id="ARBA00022722"/>
    </source>
</evidence>
<dbReference type="InterPro" id="IPR002716">
    <property type="entry name" value="PIN_dom"/>
</dbReference>
<dbReference type="Gene3D" id="3.40.50.1010">
    <property type="entry name" value="5'-nuclease"/>
    <property type="match status" value="1"/>
</dbReference>
<dbReference type="PANTHER" id="PTHR33653">
    <property type="entry name" value="RIBONUCLEASE VAPC2"/>
    <property type="match status" value="1"/>
</dbReference>
<evidence type="ECO:0000259" key="8">
    <source>
        <dbReference type="Pfam" id="PF01850"/>
    </source>
</evidence>
<evidence type="ECO:0000313" key="10">
    <source>
        <dbReference type="Proteomes" id="UP000244335"/>
    </source>
</evidence>
<keyword evidence="4" id="KW-0479">Metal-binding</keyword>
<dbReference type="GO" id="GO:0016787">
    <property type="term" value="F:hydrolase activity"/>
    <property type="evidence" value="ECO:0007669"/>
    <property type="project" value="UniProtKB-KW"/>
</dbReference>
<dbReference type="InterPro" id="IPR029060">
    <property type="entry name" value="PIN-like_dom_sf"/>
</dbReference>
<gene>
    <name evidence="9" type="ORF">DC430_09030</name>
</gene>
<dbReference type="InterPro" id="IPR050556">
    <property type="entry name" value="Type_II_TA_system_RNase"/>
</dbReference>
<evidence type="ECO:0000313" key="9">
    <source>
        <dbReference type="EMBL" id="PVE55334.1"/>
    </source>
</evidence>
<keyword evidence="2" id="KW-1277">Toxin-antitoxin system</keyword>
<dbReference type="AlphaFoldDB" id="A0AA92HA05"/>
<comment type="caution">
    <text evidence="9">The sequence shown here is derived from an EMBL/GenBank/DDBJ whole genome shotgun (WGS) entry which is preliminary data.</text>
</comment>
<protein>
    <recommendedName>
        <fullName evidence="8">PIN domain-containing protein</fullName>
    </recommendedName>
</protein>
<evidence type="ECO:0000256" key="1">
    <source>
        <dbReference type="ARBA" id="ARBA00001946"/>
    </source>
</evidence>
<keyword evidence="3" id="KW-0540">Nuclease</keyword>
<proteinExistence type="inferred from homology"/>
<feature type="domain" description="PIN" evidence="8">
    <location>
        <begin position="14"/>
        <end position="149"/>
    </location>
</feature>
<dbReference type="Proteomes" id="UP000244335">
    <property type="component" value="Unassembled WGS sequence"/>
</dbReference>
<dbReference type="PANTHER" id="PTHR33653:SF1">
    <property type="entry name" value="RIBONUCLEASE VAPC2"/>
    <property type="match status" value="1"/>
</dbReference>
<dbReference type="EMBL" id="QDFR01000002">
    <property type="protein sequence ID" value="PVE55334.1"/>
    <property type="molecule type" value="Genomic_DNA"/>
</dbReference>
<evidence type="ECO:0000256" key="5">
    <source>
        <dbReference type="ARBA" id="ARBA00022801"/>
    </source>
</evidence>
<organism evidence="9 10">
    <name type="scientific">Rhizobium rhizogenes</name>
    <name type="common">Agrobacterium rhizogenes</name>
    <dbReference type="NCBI Taxonomy" id="359"/>
    <lineage>
        <taxon>Bacteria</taxon>
        <taxon>Pseudomonadati</taxon>
        <taxon>Pseudomonadota</taxon>
        <taxon>Alphaproteobacteria</taxon>
        <taxon>Hyphomicrobiales</taxon>
        <taxon>Rhizobiaceae</taxon>
        <taxon>Rhizobium/Agrobacterium group</taxon>
        <taxon>Rhizobium</taxon>
    </lineage>
</organism>
<sequence length="186" mass="21098">MLEQDDKSNRPMLLLDTTILSARAKKRPPEGLRDWLAKATEVATLCICFPVLTEIKRGLYLSREEDTKARVLRTIEDIEQSDFIYLGLGRETEDILARMMATPALKKFWFPNPAQRGQRVSHDLMISAVAVAYGTPILTMDGDFAEIDRHFRLPGVYNPLADKWAVNPREPINLPEINSPSARSVF</sequence>
<keyword evidence="6" id="KW-0460">Magnesium</keyword>
<dbReference type="SUPFAM" id="SSF88723">
    <property type="entry name" value="PIN domain-like"/>
    <property type="match status" value="1"/>
</dbReference>
<dbReference type="CDD" id="cd09881">
    <property type="entry name" value="PIN_VapC4-5_FitB-like"/>
    <property type="match status" value="1"/>
</dbReference>
<name>A0AA92HA05_RHIRH</name>
<evidence type="ECO:0000256" key="2">
    <source>
        <dbReference type="ARBA" id="ARBA00022649"/>
    </source>
</evidence>